<dbReference type="Gene3D" id="3.60.10.10">
    <property type="entry name" value="Endonuclease/exonuclease/phosphatase"/>
    <property type="match status" value="1"/>
</dbReference>
<organism evidence="3 4">
    <name type="scientific">Araneus ventricosus</name>
    <name type="common">Orbweaver spider</name>
    <name type="synonym">Epeira ventricosa</name>
    <dbReference type="NCBI Taxonomy" id="182803"/>
    <lineage>
        <taxon>Eukaryota</taxon>
        <taxon>Metazoa</taxon>
        <taxon>Ecdysozoa</taxon>
        <taxon>Arthropoda</taxon>
        <taxon>Chelicerata</taxon>
        <taxon>Arachnida</taxon>
        <taxon>Araneae</taxon>
        <taxon>Araneomorphae</taxon>
        <taxon>Entelegynae</taxon>
        <taxon>Araneoidea</taxon>
        <taxon>Araneidae</taxon>
        <taxon>Araneus</taxon>
    </lineage>
</organism>
<keyword evidence="3" id="KW-0808">Transferase</keyword>
<dbReference type="InterPro" id="IPR000477">
    <property type="entry name" value="RT_dom"/>
</dbReference>
<name>A0A4Y2USY4_ARAVE</name>
<dbReference type="Pfam" id="PF14529">
    <property type="entry name" value="Exo_endo_phos_2"/>
    <property type="match status" value="1"/>
</dbReference>
<feature type="compositionally biased region" description="Low complexity" evidence="1">
    <location>
        <begin position="419"/>
        <end position="440"/>
    </location>
</feature>
<dbReference type="SUPFAM" id="SSF56672">
    <property type="entry name" value="DNA/RNA polymerases"/>
    <property type="match status" value="1"/>
</dbReference>
<dbReference type="InterPro" id="IPR036691">
    <property type="entry name" value="Endo/exonu/phosph_ase_sf"/>
</dbReference>
<evidence type="ECO:0000313" key="3">
    <source>
        <dbReference type="EMBL" id="GBO14577.1"/>
    </source>
</evidence>
<evidence type="ECO:0000259" key="2">
    <source>
        <dbReference type="PROSITE" id="PS50878"/>
    </source>
</evidence>
<feature type="compositionally biased region" description="Polar residues" evidence="1">
    <location>
        <begin position="441"/>
        <end position="467"/>
    </location>
</feature>
<dbReference type="CDD" id="cd01650">
    <property type="entry name" value="RT_nLTR_like"/>
    <property type="match status" value="1"/>
</dbReference>
<dbReference type="GO" id="GO:0003964">
    <property type="term" value="F:RNA-directed DNA polymerase activity"/>
    <property type="evidence" value="ECO:0007669"/>
    <property type="project" value="UniProtKB-KW"/>
</dbReference>
<dbReference type="InterPro" id="IPR006579">
    <property type="entry name" value="Pre_C2HC_dom"/>
</dbReference>
<dbReference type="SUPFAM" id="SSF56219">
    <property type="entry name" value="DNase I-like"/>
    <property type="match status" value="1"/>
</dbReference>
<gene>
    <name evidence="3" type="primary">pol_2434</name>
    <name evidence="3" type="ORF">AVEN_106491_1</name>
</gene>
<feature type="region of interest" description="Disordered" evidence="1">
    <location>
        <begin position="405"/>
        <end position="469"/>
    </location>
</feature>
<dbReference type="InterPro" id="IPR052560">
    <property type="entry name" value="RdDP_mobile_element"/>
</dbReference>
<feature type="non-terminal residue" evidence="3">
    <location>
        <position position="1"/>
    </location>
</feature>
<feature type="compositionally biased region" description="Basic residues" evidence="1">
    <location>
        <begin position="1315"/>
        <end position="1327"/>
    </location>
</feature>
<accession>A0A4Y2USY4</accession>
<reference evidence="3 4" key="1">
    <citation type="journal article" date="2019" name="Sci. Rep.">
        <title>Orb-weaving spider Araneus ventricosus genome elucidates the spidroin gene catalogue.</title>
        <authorList>
            <person name="Kono N."/>
            <person name="Nakamura H."/>
            <person name="Ohtoshi R."/>
            <person name="Moran D.A.P."/>
            <person name="Shinohara A."/>
            <person name="Yoshida Y."/>
            <person name="Fujiwara M."/>
            <person name="Mori M."/>
            <person name="Tomita M."/>
            <person name="Arakawa K."/>
        </authorList>
    </citation>
    <scope>NUCLEOTIDE SEQUENCE [LARGE SCALE GENOMIC DNA]</scope>
</reference>
<dbReference type="PROSITE" id="PS50878">
    <property type="entry name" value="RT_POL"/>
    <property type="match status" value="1"/>
</dbReference>
<feature type="region of interest" description="Disordered" evidence="1">
    <location>
        <begin position="116"/>
        <end position="136"/>
    </location>
</feature>
<dbReference type="OrthoDB" id="7474049at2759"/>
<dbReference type="Pfam" id="PF00078">
    <property type="entry name" value="RVT_1"/>
    <property type="match status" value="1"/>
</dbReference>
<keyword evidence="3" id="KW-0695">RNA-directed DNA polymerase</keyword>
<comment type="caution">
    <text evidence="3">The sequence shown here is derived from an EMBL/GenBank/DDBJ whole genome shotgun (WGS) entry which is preliminary data.</text>
</comment>
<keyword evidence="4" id="KW-1185">Reference proteome</keyword>
<feature type="region of interest" description="Disordered" evidence="1">
    <location>
        <begin position="1307"/>
        <end position="1327"/>
    </location>
</feature>
<dbReference type="Pfam" id="PF07530">
    <property type="entry name" value="PRE_C2HC"/>
    <property type="match status" value="1"/>
</dbReference>
<dbReference type="Proteomes" id="UP000499080">
    <property type="component" value="Unassembled WGS sequence"/>
</dbReference>
<dbReference type="InterPro" id="IPR005135">
    <property type="entry name" value="Endo/exonuclease/phosphatase"/>
</dbReference>
<keyword evidence="3" id="KW-0548">Nucleotidyltransferase</keyword>
<proteinExistence type="predicted"/>
<dbReference type="PANTHER" id="PTHR36688">
    <property type="entry name" value="ENDO/EXONUCLEASE/PHOSPHATASE DOMAIN-CONTAINING PROTEIN"/>
    <property type="match status" value="1"/>
</dbReference>
<dbReference type="InterPro" id="IPR043502">
    <property type="entry name" value="DNA/RNA_pol_sf"/>
</dbReference>
<feature type="domain" description="Reverse transcriptase" evidence="2">
    <location>
        <begin position="915"/>
        <end position="1180"/>
    </location>
</feature>
<dbReference type="EMBL" id="BGPR01038712">
    <property type="protein sequence ID" value="GBO14577.1"/>
    <property type="molecule type" value="Genomic_DNA"/>
</dbReference>
<protein>
    <submittedName>
        <fullName evidence="3">RNA-directed DNA polymerase from mobile element jockey</fullName>
    </submittedName>
</protein>
<dbReference type="PANTHER" id="PTHR36688:SF2">
    <property type="entry name" value="ENDONUCLEASE_EXONUCLEASE_PHOSPHATASE DOMAIN-CONTAINING PROTEIN"/>
    <property type="match status" value="1"/>
</dbReference>
<evidence type="ECO:0000313" key="4">
    <source>
        <dbReference type="Proteomes" id="UP000499080"/>
    </source>
</evidence>
<evidence type="ECO:0000256" key="1">
    <source>
        <dbReference type="SAM" id="MobiDB-lite"/>
    </source>
</evidence>
<sequence>NVLGICSDTEASAVLIDKSNDNGTRAKQNTKLSIKNNVFNGTGDNPNSGVDKNIVLHNMSGDNNSIHDNGSKFVYTVPRNDLHNPQIVNNCVAYNDPNEEITADDADDQAMNVDPIDESLNNGFKTQGRGRKRAPSNELLPCKKTVTDSGLPLQNSFDVLTNLPTEDNPSTQASKVTIAPPPKIVPIMMKRTIDYRDLIKQINEVEKIPCKAKEAGEFVKLFCDTPNNVRALTDYLDKKGKEYFVIPGRAEKPIKIVIKGLPIDMDLEEIKADLVSKNYRVDKVNQLRKYKTGEPLRIYQVHLLPTANIKEIYSLKSIGYTMVSVESYVNKQSNQCYNCQLWNHGSKGCKLHPKCVICAGNHPSRECPSKGKPDAPIKCTNCNGPHTANYRGCPRYPKNIQRSKLQAGKSFAEAARAHTQTANKPAAPNAQTPTPTPGQNVNRQTSQSRPEQTGPRTHPTVNNSSLPTGEGLNEVMALVAEETRLLVNDNIAIPNYTLYSTPSRTFHGRRCRGTAILVKSIINHQHIPNPNLHIIEATMVLVNLPNIPPINFVSAYRPPYDTPALFTMDFESLYAYNSAIFIAGDLNAKHRSWNCTRTCTYGKQLLSFAKKTNARIIAPDTPTHFHYSGSTIIDIALVRNMPYDTCAYALTDLSSDHLPVKFLIDTGTPPEIPKKFVPNWNKFKAYLVRQTEMTHPPSCTDDIDAEVERLTAEITTAYRQSGSWRELIKNDTPSEIREQVRVRNRCNKIWQRTKHPSDKNKLNRAQAYLRKLYRDHDDRKWSNFFAGIEPGEEALWKLVKTYTEDRHKMPPLITENRLAYKDIEKAEAIADSLQLQFKNNDLSHPPTDYIVARRIEILNSKPAKNDINPCSPAEVAEAIGKLKNRKSPGKDGITNVMIKNLPVRIILRITFIINCIFKFNYFPKSWKTAVVVPIYKQGKNAQIPDSYRPISLLSSLSKLAETVILHRLEAETDNKLIPFQFGFRKGLSTTEQLIRMTEHIREGFINRASTAAVFIDIAKAFDRVWIDGLIYKMHKLEIPRQLILLIQSYLKGRNFTVRVEKELSTLRNTEAGVVQGSRLGPHCFNIFINDICQMPETQLALFADDTAIMCTGPNGALNVENLNRHLAELEKWLIRWKIKINVDKCQAVCFTRARKLPPPPKLFRRTIPWCNETKYLGITLDRKLTYKKHITNVTKKFKKARMALHPLIGGNSRLSLGNRLLLYKSLLRPLISYASPVWGAAANMHFIGLERLQNMAVRQIARQPWYIRNRTIRKDLRLPTIQEYFKNIAERLFKKIDASSNTALQKIPAYDPRGNRNRRRPRAALHR</sequence>